<dbReference type="CDD" id="cd07067">
    <property type="entry name" value="HP_PGM_like"/>
    <property type="match status" value="1"/>
</dbReference>
<comment type="caution">
    <text evidence="3">The sequence shown here is derived from an EMBL/GenBank/DDBJ whole genome shotgun (WGS) entry which is preliminary data.</text>
</comment>
<evidence type="ECO:0000256" key="2">
    <source>
        <dbReference type="PIRSR" id="PIRSR613078-2"/>
    </source>
</evidence>
<feature type="binding site" evidence="2">
    <location>
        <begin position="13"/>
        <end position="20"/>
    </location>
    <ligand>
        <name>substrate</name>
    </ligand>
</feature>
<dbReference type="PANTHER" id="PTHR48100:SF59">
    <property type="entry name" value="ADENOSYLCOBALAMIN_ALPHA-RIBAZOLE PHOSPHATASE"/>
    <property type="match status" value="1"/>
</dbReference>
<dbReference type="InterPro" id="IPR050275">
    <property type="entry name" value="PGM_Phosphatase"/>
</dbReference>
<evidence type="ECO:0000313" key="3">
    <source>
        <dbReference type="EMBL" id="TDQ63879.1"/>
    </source>
</evidence>
<evidence type="ECO:0000256" key="1">
    <source>
        <dbReference type="PIRSR" id="PIRSR613078-1"/>
    </source>
</evidence>
<feature type="binding site" evidence="2">
    <location>
        <position position="71"/>
    </location>
    <ligand>
        <name>substrate</name>
    </ligand>
</feature>
<dbReference type="PANTHER" id="PTHR48100">
    <property type="entry name" value="BROAD-SPECIFICITY PHOSPHATASE YOR283W-RELATED"/>
    <property type="match status" value="1"/>
</dbReference>
<dbReference type="AlphaFoldDB" id="A0A4R6VJR9"/>
<dbReference type="InterPro" id="IPR013078">
    <property type="entry name" value="His_Pase_superF_clade-1"/>
</dbReference>
<organism evidence="3 4">
    <name type="scientific">Maritalea mobilis</name>
    <dbReference type="NCBI Taxonomy" id="483324"/>
    <lineage>
        <taxon>Bacteria</taxon>
        <taxon>Pseudomonadati</taxon>
        <taxon>Pseudomonadota</taxon>
        <taxon>Alphaproteobacteria</taxon>
        <taxon>Hyphomicrobiales</taxon>
        <taxon>Devosiaceae</taxon>
        <taxon>Maritalea</taxon>
    </lineage>
</organism>
<dbReference type="OrthoDB" id="9781415at2"/>
<dbReference type="Gene3D" id="3.40.50.1240">
    <property type="entry name" value="Phosphoglycerate mutase-like"/>
    <property type="match status" value="1"/>
</dbReference>
<dbReference type="EMBL" id="SNYR01000002">
    <property type="protein sequence ID" value="TDQ63879.1"/>
    <property type="molecule type" value="Genomic_DNA"/>
</dbReference>
<dbReference type="Pfam" id="PF00300">
    <property type="entry name" value="His_Phos_1"/>
    <property type="match status" value="1"/>
</dbReference>
<dbReference type="Proteomes" id="UP000295391">
    <property type="component" value="Unassembled WGS sequence"/>
</dbReference>
<keyword evidence="4" id="KW-1185">Reference proteome</keyword>
<reference evidence="3 4" key="1">
    <citation type="submission" date="2019-03" db="EMBL/GenBank/DDBJ databases">
        <title>Genomic Encyclopedia of Type Strains, Phase III (KMG-III): the genomes of soil and plant-associated and newly described type strains.</title>
        <authorList>
            <person name="Whitman W."/>
        </authorList>
    </citation>
    <scope>NUCLEOTIDE SEQUENCE [LARGE SCALE GENOMIC DNA]</scope>
    <source>
        <strain evidence="3 4">CGMCC 1.7002</strain>
    </source>
</reference>
<protein>
    <submittedName>
        <fullName evidence="3">Putative phosphoglycerate mutase</fullName>
    </submittedName>
</protein>
<feature type="active site" description="Proton donor/acceptor" evidence="1">
    <location>
        <position position="98"/>
    </location>
</feature>
<dbReference type="GO" id="GO:0016791">
    <property type="term" value="F:phosphatase activity"/>
    <property type="evidence" value="ECO:0007669"/>
    <property type="project" value="TreeGrafter"/>
</dbReference>
<feature type="active site" description="Tele-phosphohistidine intermediate" evidence="1">
    <location>
        <position position="14"/>
    </location>
</feature>
<proteinExistence type="predicted"/>
<dbReference type="RefSeq" id="WP_133572530.1">
    <property type="nucleotide sequence ID" value="NZ_SNYR01000002.1"/>
</dbReference>
<dbReference type="SUPFAM" id="SSF53254">
    <property type="entry name" value="Phosphoglycerate mutase-like"/>
    <property type="match status" value="1"/>
</dbReference>
<dbReference type="SMART" id="SM00855">
    <property type="entry name" value="PGAM"/>
    <property type="match status" value="1"/>
</dbReference>
<evidence type="ECO:0000313" key="4">
    <source>
        <dbReference type="Proteomes" id="UP000295391"/>
    </source>
</evidence>
<gene>
    <name evidence="3" type="ORF">ATL17_1888</name>
</gene>
<dbReference type="GO" id="GO:0005737">
    <property type="term" value="C:cytoplasm"/>
    <property type="evidence" value="ECO:0007669"/>
    <property type="project" value="TreeGrafter"/>
</dbReference>
<name>A0A4R6VJR9_9HYPH</name>
<dbReference type="InterPro" id="IPR029033">
    <property type="entry name" value="His_PPase_superfam"/>
</dbReference>
<accession>A0A4R6VJR9</accession>
<sequence length="204" mass="23544">MAHAEWPLIYFVRHGQTDWNRASRFQGQRDVPLNEHGRNQAKLSGEILHELVTRDGGDPADFDWFCSPLGRTRETMDIVRAQFDDELPDIAYDDRLREISFGRLEGILASDVEKLFPEEHAQREASKWRHRPKDGESYAEVIERVDAFMQEHIQRPTIVVAHGGVARTFRHLLTGEPGDVLDKWAPSQEAVFRFENGQFTEYAA</sequence>